<dbReference type="AlphaFoldDB" id="A0A8X6LW95"/>
<name>A0A8X6LW95_TRICU</name>
<keyword evidence="2" id="KW-1185">Reference proteome</keyword>
<accession>A0A8X6LW95</accession>
<dbReference type="EMBL" id="BMAO01008387">
    <property type="protein sequence ID" value="GFR22992.1"/>
    <property type="molecule type" value="Genomic_DNA"/>
</dbReference>
<dbReference type="Proteomes" id="UP000887116">
    <property type="component" value="Unassembled WGS sequence"/>
</dbReference>
<proteinExistence type="predicted"/>
<evidence type="ECO:0000313" key="1">
    <source>
        <dbReference type="EMBL" id="GFR22992.1"/>
    </source>
</evidence>
<dbReference type="OrthoDB" id="6436042at2759"/>
<sequence length="102" mass="11867">MTRILGWLKRFPKNYQKKVVNQEPFLSVDEVQESRGTLLLLIQAESFPETGDSINGLLTVRDQSGLRRVKTKTIKRDDSYAFRYPVLLPSRHYIVDCLEIII</sequence>
<comment type="caution">
    <text evidence="1">The sequence shown here is derived from an EMBL/GenBank/DDBJ whole genome shotgun (WGS) entry which is preliminary data.</text>
</comment>
<reference evidence="1" key="1">
    <citation type="submission" date="2020-07" db="EMBL/GenBank/DDBJ databases">
        <title>Multicomponent nature underlies the extraordinary mechanical properties of spider dragline silk.</title>
        <authorList>
            <person name="Kono N."/>
            <person name="Nakamura H."/>
            <person name="Mori M."/>
            <person name="Yoshida Y."/>
            <person name="Ohtoshi R."/>
            <person name="Malay A.D."/>
            <person name="Moran D.A.P."/>
            <person name="Tomita M."/>
            <person name="Numata K."/>
            <person name="Arakawa K."/>
        </authorList>
    </citation>
    <scope>NUCLEOTIDE SEQUENCE</scope>
</reference>
<gene>
    <name evidence="1" type="primary">AVEN_240424_1</name>
    <name evidence="1" type="ORF">TNCT_573641</name>
</gene>
<protein>
    <submittedName>
        <fullName evidence="1">Integrase catalytic domain-containing protein</fullName>
    </submittedName>
</protein>
<evidence type="ECO:0000313" key="2">
    <source>
        <dbReference type="Proteomes" id="UP000887116"/>
    </source>
</evidence>
<organism evidence="1 2">
    <name type="scientific">Trichonephila clavata</name>
    <name type="common">Joro spider</name>
    <name type="synonym">Nephila clavata</name>
    <dbReference type="NCBI Taxonomy" id="2740835"/>
    <lineage>
        <taxon>Eukaryota</taxon>
        <taxon>Metazoa</taxon>
        <taxon>Ecdysozoa</taxon>
        <taxon>Arthropoda</taxon>
        <taxon>Chelicerata</taxon>
        <taxon>Arachnida</taxon>
        <taxon>Araneae</taxon>
        <taxon>Araneomorphae</taxon>
        <taxon>Entelegynae</taxon>
        <taxon>Araneoidea</taxon>
        <taxon>Nephilidae</taxon>
        <taxon>Trichonephila</taxon>
    </lineage>
</organism>